<comment type="caution">
    <text evidence="1">The sequence shown here is derived from an EMBL/GenBank/DDBJ whole genome shotgun (WGS) entry which is preliminary data.</text>
</comment>
<accession>A0A4Q9VGX5</accession>
<dbReference type="RefSeq" id="WP_131311136.1">
    <property type="nucleotide sequence ID" value="NZ_SJFN01000035.1"/>
</dbReference>
<protein>
    <submittedName>
        <fullName evidence="1">Uncharacterized protein</fullName>
    </submittedName>
</protein>
<organism evidence="1 2">
    <name type="scientific">Siculibacillus lacustris</name>
    <dbReference type="NCBI Taxonomy" id="1549641"/>
    <lineage>
        <taxon>Bacteria</taxon>
        <taxon>Pseudomonadati</taxon>
        <taxon>Pseudomonadota</taxon>
        <taxon>Alphaproteobacteria</taxon>
        <taxon>Hyphomicrobiales</taxon>
        <taxon>Ancalomicrobiaceae</taxon>
        <taxon>Siculibacillus</taxon>
    </lineage>
</organism>
<sequence>MNSAVRPVSRPTDTAAYIEQATAELRDLATRAGFDFLAYLIDMARLEAATLTIAKPGSARPADRPGSSP</sequence>
<name>A0A4Q9VGX5_9HYPH</name>
<dbReference type="AlphaFoldDB" id="A0A4Q9VGX5"/>
<evidence type="ECO:0000313" key="1">
    <source>
        <dbReference type="EMBL" id="TBW34297.1"/>
    </source>
</evidence>
<gene>
    <name evidence="1" type="ORF">EYW49_18610</name>
</gene>
<proteinExistence type="predicted"/>
<dbReference type="OrthoDB" id="8456023at2"/>
<evidence type="ECO:0000313" key="2">
    <source>
        <dbReference type="Proteomes" id="UP000292781"/>
    </source>
</evidence>
<dbReference type="Proteomes" id="UP000292781">
    <property type="component" value="Unassembled WGS sequence"/>
</dbReference>
<keyword evidence="2" id="KW-1185">Reference proteome</keyword>
<dbReference type="EMBL" id="SJFN01000035">
    <property type="protein sequence ID" value="TBW34297.1"/>
    <property type="molecule type" value="Genomic_DNA"/>
</dbReference>
<reference evidence="1 2" key="1">
    <citation type="submission" date="2019-02" db="EMBL/GenBank/DDBJ databases">
        <title>Siculibacillus lacustris gen. nov., sp. nov., a new rosette-forming bacterium isolated from a freshwater crater lake (Lake St. Ana, Romania).</title>
        <authorList>
            <person name="Felfoldi T."/>
            <person name="Marton Z."/>
            <person name="Szabo A."/>
            <person name="Mentes A."/>
            <person name="Boka K."/>
            <person name="Marialigeti K."/>
            <person name="Mathe I."/>
            <person name="Koncz M."/>
            <person name="Schumann P."/>
            <person name="Toth E."/>
        </authorList>
    </citation>
    <scope>NUCLEOTIDE SEQUENCE [LARGE SCALE GENOMIC DNA]</scope>
    <source>
        <strain evidence="1 2">SA-279</strain>
    </source>
</reference>